<dbReference type="SUPFAM" id="SSF53187">
    <property type="entry name" value="Zn-dependent exopeptidases"/>
    <property type="match status" value="1"/>
</dbReference>
<evidence type="ECO:0000256" key="3">
    <source>
        <dbReference type="ARBA" id="ARBA00022723"/>
    </source>
</evidence>
<evidence type="ECO:0000259" key="5">
    <source>
        <dbReference type="Pfam" id="PF07687"/>
    </source>
</evidence>
<dbReference type="Pfam" id="PF01546">
    <property type="entry name" value="Peptidase_M20"/>
    <property type="match status" value="1"/>
</dbReference>
<dbReference type="PROSITE" id="PS00759">
    <property type="entry name" value="ARGE_DAPE_CPG2_2"/>
    <property type="match status" value="1"/>
</dbReference>
<evidence type="ECO:0000256" key="4">
    <source>
        <dbReference type="ARBA" id="ARBA00022801"/>
    </source>
</evidence>
<keyword evidence="4" id="KW-0378">Hydrolase</keyword>
<reference evidence="6" key="1">
    <citation type="submission" date="2021-01" db="EMBL/GenBank/DDBJ databases">
        <authorList>
            <person name="Corre E."/>
            <person name="Pelletier E."/>
            <person name="Niang G."/>
            <person name="Scheremetjew M."/>
            <person name="Finn R."/>
            <person name="Kale V."/>
            <person name="Holt S."/>
            <person name="Cochrane G."/>
            <person name="Meng A."/>
            <person name="Brown T."/>
            <person name="Cohen L."/>
        </authorList>
    </citation>
    <scope>NUCLEOTIDE SEQUENCE</scope>
    <source>
        <strain evidence="6">NIES-2562</strain>
    </source>
</reference>
<organism evidence="6">
    <name type="scientific">Palpitomonas bilix</name>
    <dbReference type="NCBI Taxonomy" id="652834"/>
    <lineage>
        <taxon>Eukaryota</taxon>
        <taxon>Eukaryota incertae sedis</taxon>
    </lineage>
</organism>
<name>A0A7S3GHP6_9EUKA</name>
<evidence type="ECO:0000256" key="1">
    <source>
        <dbReference type="ARBA" id="ARBA00006247"/>
    </source>
</evidence>
<dbReference type="GO" id="GO:0008233">
    <property type="term" value="F:peptidase activity"/>
    <property type="evidence" value="ECO:0007669"/>
    <property type="project" value="UniProtKB-KW"/>
</dbReference>
<evidence type="ECO:0000256" key="2">
    <source>
        <dbReference type="ARBA" id="ARBA00022670"/>
    </source>
</evidence>
<keyword evidence="2" id="KW-0645">Protease</keyword>
<dbReference type="Gene3D" id="3.30.70.360">
    <property type="match status" value="1"/>
</dbReference>
<dbReference type="EMBL" id="HBIB01044168">
    <property type="protein sequence ID" value="CAE0266475.1"/>
    <property type="molecule type" value="Transcribed_RNA"/>
</dbReference>
<dbReference type="InterPro" id="IPR051458">
    <property type="entry name" value="Cyt/Met_Dipeptidase"/>
</dbReference>
<dbReference type="InterPro" id="IPR002933">
    <property type="entry name" value="Peptidase_M20"/>
</dbReference>
<feature type="domain" description="Peptidase M20 dimerisation" evidence="5">
    <location>
        <begin position="167"/>
        <end position="326"/>
    </location>
</feature>
<comment type="similarity">
    <text evidence="1">Belongs to the peptidase M20A family.</text>
</comment>
<proteinExistence type="inferred from homology"/>
<dbReference type="InterPro" id="IPR001261">
    <property type="entry name" value="ArgE/DapE_CS"/>
</dbReference>
<evidence type="ECO:0000313" key="6">
    <source>
        <dbReference type="EMBL" id="CAE0266475.1"/>
    </source>
</evidence>
<dbReference type="CDD" id="cd05676">
    <property type="entry name" value="M20_dipept_like_CNDP"/>
    <property type="match status" value="1"/>
</dbReference>
<dbReference type="PANTHER" id="PTHR43270:SF4">
    <property type="entry name" value="CARNOSINE DIPEPTIDASE 2, ISOFORM A"/>
    <property type="match status" value="1"/>
</dbReference>
<accession>A0A7S3GHP6</accession>
<dbReference type="GO" id="GO:0046872">
    <property type="term" value="F:metal ion binding"/>
    <property type="evidence" value="ECO:0007669"/>
    <property type="project" value="UniProtKB-KW"/>
</dbReference>
<dbReference type="PANTHER" id="PTHR43270">
    <property type="entry name" value="BETA-ALA-HIS DIPEPTIDASE"/>
    <property type="match status" value="1"/>
</dbReference>
<gene>
    <name evidence="6" type="ORF">PBIL07802_LOCUS28815</name>
</gene>
<sequence length="433" mass="47529">MAEWAKEWAEKLGGVTELHDIGEQELPNGKKIPLPPIVTAEFRTSLAGRPTVCIYGHLDVQPAAKEDGWDSEPFVLEERDGKLWGRGSTDDKGPVLGWLWVIEAYKNANKPLPCNIKLCLENMEESGSEGLEEFVYAQAKNGFLSDVDYICISDNYWLGTEKPCVTYGLRGIAYFFVEISGPSKDLHSGVFGGVVAEPMVELSHLFASLVDGKGNILVKGVNDSVAAVSDEEMASYEPIDFSVEAFRKDVGSKALLHESKEKVLMHRWRFPSLSIHGVEGAFSGEGGKTVIPRKVIGKFSIRLVPDQDPDQITSIVTDHLEAKFKELGSSNTLRVSTEHGAKAWVSDPNHPNFAAGRAAVRKVYGIEPDLTREGGSIPITLTFEDATKKNVLLLPMGAGDDGAHSQNEKINRKNYIEGIKMLGVYLEEIAQQN</sequence>
<dbReference type="Gene3D" id="3.40.630.10">
    <property type="entry name" value="Zn peptidases"/>
    <property type="match status" value="1"/>
</dbReference>
<protein>
    <recommendedName>
        <fullName evidence="5">Peptidase M20 dimerisation domain-containing protein</fullName>
    </recommendedName>
</protein>
<dbReference type="InterPro" id="IPR011650">
    <property type="entry name" value="Peptidase_M20_dimer"/>
</dbReference>
<dbReference type="GO" id="GO:0006508">
    <property type="term" value="P:proteolysis"/>
    <property type="evidence" value="ECO:0007669"/>
    <property type="project" value="UniProtKB-KW"/>
</dbReference>
<keyword evidence="3" id="KW-0479">Metal-binding</keyword>
<dbReference type="AlphaFoldDB" id="A0A7S3GHP6"/>
<dbReference type="Pfam" id="PF07687">
    <property type="entry name" value="M20_dimer"/>
    <property type="match status" value="1"/>
</dbReference>